<protein>
    <submittedName>
        <fullName evidence="1">Uncharacterized protein</fullName>
    </submittedName>
</protein>
<dbReference type="OrthoDB" id="8196159at2759"/>
<name>A0A8K0JWF4_LADFU</name>
<reference evidence="1" key="1">
    <citation type="submission" date="2013-04" db="EMBL/GenBank/DDBJ databases">
        <authorList>
            <person name="Qu J."/>
            <person name="Murali S.C."/>
            <person name="Bandaranaike D."/>
            <person name="Bellair M."/>
            <person name="Blankenburg K."/>
            <person name="Chao H."/>
            <person name="Dinh H."/>
            <person name="Doddapaneni H."/>
            <person name="Downs B."/>
            <person name="Dugan-Rocha S."/>
            <person name="Elkadiri S."/>
            <person name="Gnanaolivu R.D."/>
            <person name="Hernandez B."/>
            <person name="Javaid M."/>
            <person name="Jayaseelan J.C."/>
            <person name="Lee S."/>
            <person name="Li M."/>
            <person name="Ming W."/>
            <person name="Munidasa M."/>
            <person name="Muniz J."/>
            <person name="Nguyen L."/>
            <person name="Ongeri F."/>
            <person name="Osuji N."/>
            <person name="Pu L.-L."/>
            <person name="Puazo M."/>
            <person name="Qu C."/>
            <person name="Quiroz J."/>
            <person name="Raj R."/>
            <person name="Weissenberger G."/>
            <person name="Xin Y."/>
            <person name="Zou X."/>
            <person name="Han Y."/>
            <person name="Richards S."/>
            <person name="Worley K."/>
            <person name="Muzny D."/>
            <person name="Gibbs R."/>
        </authorList>
    </citation>
    <scope>NUCLEOTIDE SEQUENCE</scope>
    <source>
        <strain evidence="1">Sampled in the wild</strain>
    </source>
</reference>
<sequence>MEKDDSNRPAIHAFSIHQFSCHWLISNQSVASVRMSVFFFRLHNLRREEEKKRNDKKKGLRRGRYTNALTLAPSRLFERSPLTPADSLDEIAQHIPRWRTTSSLACFAFSHSIFFPPRPLSDS</sequence>
<reference evidence="1" key="2">
    <citation type="submission" date="2017-10" db="EMBL/GenBank/DDBJ databases">
        <title>Ladona fulva Genome sequencing and assembly.</title>
        <authorList>
            <person name="Murali S."/>
            <person name="Richards S."/>
            <person name="Bandaranaike D."/>
            <person name="Bellair M."/>
            <person name="Blankenburg K."/>
            <person name="Chao H."/>
            <person name="Dinh H."/>
            <person name="Doddapaneni H."/>
            <person name="Dugan-Rocha S."/>
            <person name="Elkadiri S."/>
            <person name="Gnanaolivu R."/>
            <person name="Hernandez B."/>
            <person name="Skinner E."/>
            <person name="Javaid M."/>
            <person name="Lee S."/>
            <person name="Li M."/>
            <person name="Ming W."/>
            <person name="Munidasa M."/>
            <person name="Muniz J."/>
            <person name="Nguyen L."/>
            <person name="Hughes D."/>
            <person name="Osuji N."/>
            <person name="Pu L.-L."/>
            <person name="Puazo M."/>
            <person name="Qu C."/>
            <person name="Quiroz J."/>
            <person name="Raj R."/>
            <person name="Weissenberger G."/>
            <person name="Xin Y."/>
            <person name="Zou X."/>
            <person name="Han Y."/>
            <person name="Worley K."/>
            <person name="Muzny D."/>
            <person name="Gibbs R."/>
        </authorList>
    </citation>
    <scope>NUCLEOTIDE SEQUENCE</scope>
    <source>
        <strain evidence="1">Sampled in the wild</strain>
    </source>
</reference>
<accession>A0A8K0JWF4</accession>
<gene>
    <name evidence="1" type="ORF">J437_LFUL014522</name>
</gene>
<dbReference type="Proteomes" id="UP000792457">
    <property type="component" value="Unassembled WGS sequence"/>
</dbReference>
<evidence type="ECO:0000313" key="2">
    <source>
        <dbReference type="Proteomes" id="UP000792457"/>
    </source>
</evidence>
<keyword evidence="2" id="KW-1185">Reference proteome</keyword>
<comment type="caution">
    <text evidence="1">The sequence shown here is derived from an EMBL/GenBank/DDBJ whole genome shotgun (WGS) entry which is preliminary data.</text>
</comment>
<organism evidence="1 2">
    <name type="scientific">Ladona fulva</name>
    <name type="common">Scarce chaser dragonfly</name>
    <name type="synonym">Libellula fulva</name>
    <dbReference type="NCBI Taxonomy" id="123851"/>
    <lineage>
        <taxon>Eukaryota</taxon>
        <taxon>Metazoa</taxon>
        <taxon>Ecdysozoa</taxon>
        <taxon>Arthropoda</taxon>
        <taxon>Hexapoda</taxon>
        <taxon>Insecta</taxon>
        <taxon>Pterygota</taxon>
        <taxon>Palaeoptera</taxon>
        <taxon>Odonata</taxon>
        <taxon>Epiprocta</taxon>
        <taxon>Anisoptera</taxon>
        <taxon>Libelluloidea</taxon>
        <taxon>Libellulidae</taxon>
        <taxon>Ladona</taxon>
    </lineage>
</organism>
<proteinExistence type="predicted"/>
<dbReference type="EMBL" id="KZ308160">
    <property type="protein sequence ID" value="KAG8223424.1"/>
    <property type="molecule type" value="Genomic_DNA"/>
</dbReference>
<evidence type="ECO:0000313" key="1">
    <source>
        <dbReference type="EMBL" id="KAG8223424.1"/>
    </source>
</evidence>
<dbReference type="AlphaFoldDB" id="A0A8K0JWF4"/>